<name>A0A9D2EJK8_9FIRM</name>
<dbReference type="AlphaFoldDB" id="A0A9D2EJK8"/>
<dbReference type="InterPro" id="IPR004843">
    <property type="entry name" value="Calcineurin-like_PHP"/>
</dbReference>
<sequence length="644" mass="71460">MRKNQFRAFAGVAALSLCLGLGMAAMPATSIKAATEHWNDASETDAAASWKKYTKQWDTIKNNWENVSITPGEDETQLNFAWYSKADSRQSETAKVKIVYGKKAKNKVVTGTSELIQSGNGVSTDVAGNYYSNKVTITDLKENTEYYYQVCTGQNERGEDVWTDMQKFSTKDTDEFSFLYVGDPQIGASSGQINSDGEKMTDGLNARNDAYNWNKVLKGAVKNHPDVSFMVSAGDQVNDATSETEYAGYLSAEVLASLPVATTIGNHDSGSAQYSYHYNNPNVMADTEDATNAGTDYYYRYGNTLFIVLDTNNYNCADHENTIKKAVEENKDATWRVVTFHQDIYGSGYDHSDSDGIVLRTQLTPMFDEYDIDVVLQGHDHTYSRTYQLTSDGEEHNNDIAMNSNHENFLAENDCYEIKSDVKSGTIVNPEGTVYYEANSATGSKFYNLIPVQQNYIAERSQTWTPTYSVVSVTDDTFSVTTYDATTQEPVAGSSTYTIKKTDESQNQGQNNQNQGQNNQNQGQDQQPAVDNNNTQNQAPAATTTATALKKVKGVKATNKAGNKVKVKWNIVNGADGYQIQYTYKKGFKKKVKTVNVNKASKSSKVLKKMKVGKKVYVKVRAYQNANGQKVFGNFSKVKKLTVR</sequence>
<dbReference type="PANTHER" id="PTHR45867:SF3">
    <property type="entry name" value="ACID PHOSPHATASE TYPE 7"/>
    <property type="match status" value="1"/>
</dbReference>
<dbReference type="Proteomes" id="UP000824049">
    <property type="component" value="Unassembled WGS sequence"/>
</dbReference>
<evidence type="ECO:0000313" key="7">
    <source>
        <dbReference type="Proteomes" id="UP000824049"/>
    </source>
</evidence>
<feature type="domain" description="Calcineurin-like phosphoesterase" evidence="4">
    <location>
        <begin position="178"/>
        <end position="383"/>
    </location>
</feature>
<reference evidence="6" key="2">
    <citation type="submission" date="2021-04" db="EMBL/GenBank/DDBJ databases">
        <authorList>
            <person name="Gilroy R."/>
        </authorList>
    </citation>
    <scope>NUCLEOTIDE SEQUENCE</scope>
    <source>
        <strain evidence="6">CHK179-28034</strain>
    </source>
</reference>
<evidence type="ECO:0000256" key="2">
    <source>
        <dbReference type="SAM" id="MobiDB-lite"/>
    </source>
</evidence>
<dbReference type="InterPro" id="IPR029052">
    <property type="entry name" value="Metallo-depent_PP-like"/>
</dbReference>
<dbReference type="InterPro" id="IPR036116">
    <property type="entry name" value="FN3_sf"/>
</dbReference>
<dbReference type="SUPFAM" id="SSF49363">
    <property type="entry name" value="Purple acid phosphatase, N-terminal domain"/>
    <property type="match status" value="1"/>
</dbReference>
<feature type="domain" description="Purple acid phosphatase N-terminal" evidence="5">
    <location>
        <begin position="65"/>
        <end position="170"/>
    </location>
</feature>
<feature type="region of interest" description="Disordered" evidence="2">
    <location>
        <begin position="502"/>
        <end position="538"/>
    </location>
</feature>
<dbReference type="Pfam" id="PF16656">
    <property type="entry name" value="Pur_ac_phosph_N"/>
    <property type="match status" value="1"/>
</dbReference>
<feature type="compositionally biased region" description="Low complexity" evidence="2">
    <location>
        <begin position="506"/>
        <end position="538"/>
    </location>
</feature>
<reference evidence="6" key="1">
    <citation type="journal article" date="2021" name="PeerJ">
        <title>Extensive microbial diversity within the chicken gut microbiome revealed by metagenomics and culture.</title>
        <authorList>
            <person name="Gilroy R."/>
            <person name="Ravi A."/>
            <person name="Getino M."/>
            <person name="Pursley I."/>
            <person name="Horton D.L."/>
            <person name="Alikhan N.F."/>
            <person name="Baker D."/>
            <person name="Gharbi K."/>
            <person name="Hall N."/>
            <person name="Watson M."/>
            <person name="Adriaenssens E.M."/>
            <person name="Foster-Nyarko E."/>
            <person name="Jarju S."/>
            <person name="Secka A."/>
            <person name="Antonio M."/>
            <person name="Oren A."/>
            <person name="Chaudhuri R.R."/>
            <person name="La Ragione R."/>
            <person name="Hildebrand F."/>
            <person name="Pallen M.J."/>
        </authorList>
    </citation>
    <scope>NUCLEOTIDE SEQUENCE</scope>
    <source>
        <strain evidence="6">CHK179-28034</strain>
    </source>
</reference>
<keyword evidence="1 3" id="KW-0732">Signal</keyword>
<gene>
    <name evidence="6" type="ORF">H9968_00105</name>
</gene>
<comment type="caution">
    <text evidence="6">The sequence shown here is derived from an EMBL/GenBank/DDBJ whole genome shotgun (WGS) entry which is preliminary data.</text>
</comment>
<dbReference type="InterPro" id="IPR015914">
    <property type="entry name" value="PAPs_N"/>
</dbReference>
<dbReference type="Gene3D" id="3.60.21.10">
    <property type="match status" value="1"/>
</dbReference>
<dbReference type="EMBL" id="DXBR01000001">
    <property type="protein sequence ID" value="HIZ38321.1"/>
    <property type="molecule type" value="Genomic_DNA"/>
</dbReference>
<dbReference type="GO" id="GO:0003993">
    <property type="term" value="F:acid phosphatase activity"/>
    <property type="evidence" value="ECO:0007669"/>
    <property type="project" value="InterPro"/>
</dbReference>
<organism evidence="6 7">
    <name type="scientific">Candidatus Anaerobutyricum stercoris</name>
    <dbReference type="NCBI Taxonomy" id="2838457"/>
    <lineage>
        <taxon>Bacteria</taxon>
        <taxon>Bacillati</taxon>
        <taxon>Bacillota</taxon>
        <taxon>Clostridia</taxon>
        <taxon>Lachnospirales</taxon>
        <taxon>Lachnospiraceae</taxon>
        <taxon>Anaerobutyricum</taxon>
    </lineage>
</organism>
<evidence type="ECO:0000259" key="4">
    <source>
        <dbReference type="Pfam" id="PF00149"/>
    </source>
</evidence>
<dbReference type="InterPro" id="IPR008963">
    <property type="entry name" value="Purple_acid_Pase-like_N"/>
</dbReference>
<dbReference type="GO" id="GO:0046872">
    <property type="term" value="F:metal ion binding"/>
    <property type="evidence" value="ECO:0007669"/>
    <property type="project" value="InterPro"/>
</dbReference>
<feature type="signal peptide" evidence="3">
    <location>
        <begin position="1"/>
        <end position="24"/>
    </location>
</feature>
<evidence type="ECO:0000259" key="5">
    <source>
        <dbReference type="Pfam" id="PF16656"/>
    </source>
</evidence>
<dbReference type="PANTHER" id="PTHR45867">
    <property type="entry name" value="PURPLE ACID PHOSPHATASE"/>
    <property type="match status" value="1"/>
</dbReference>
<proteinExistence type="predicted"/>
<dbReference type="InterPro" id="IPR013783">
    <property type="entry name" value="Ig-like_fold"/>
</dbReference>
<dbReference type="SUPFAM" id="SSF49265">
    <property type="entry name" value="Fibronectin type III"/>
    <property type="match status" value="1"/>
</dbReference>
<dbReference type="SUPFAM" id="SSF56300">
    <property type="entry name" value="Metallo-dependent phosphatases"/>
    <property type="match status" value="1"/>
</dbReference>
<accession>A0A9D2EJK8</accession>
<evidence type="ECO:0000256" key="1">
    <source>
        <dbReference type="ARBA" id="ARBA00022729"/>
    </source>
</evidence>
<feature type="chain" id="PRO_5038997898" evidence="3">
    <location>
        <begin position="25"/>
        <end position="644"/>
    </location>
</feature>
<evidence type="ECO:0000313" key="6">
    <source>
        <dbReference type="EMBL" id="HIZ38321.1"/>
    </source>
</evidence>
<dbReference type="Gene3D" id="2.60.40.380">
    <property type="entry name" value="Purple acid phosphatase-like, N-terminal"/>
    <property type="match status" value="1"/>
</dbReference>
<protein>
    <submittedName>
        <fullName evidence="6">Metallophosphoesterase family protein</fullName>
    </submittedName>
</protein>
<evidence type="ECO:0000256" key="3">
    <source>
        <dbReference type="SAM" id="SignalP"/>
    </source>
</evidence>
<dbReference type="Pfam" id="PF00149">
    <property type="entry name" value="Metallophos"/>
    <property type="match status" value="1"/>
</dbReference>
<dbReference type="Gene3D" id="2.60.40.10">
    <property type="entry name" value="Immunoglobulins"/>
    <property type="match status" value="1"/>
</dbReference>